<dbReference type="GO" id="GO:0031012">
    <property type="term" value="C:extracellular matrix"/>
    <property type="evidence" value="ECO:0007669"/>
    <property type="project" value="TreeGrafter"/>
</dbReference>
<dbReference type="PANTHER" id="PTHR12236">
    <property type="entry name" value="STRUCTURAL CONTITUENT OF CUTICLE"/>
    <property type="match status" value="1"/>
</dbReference>
<dbReference type="PROSITE" id="PS00233">
    <property type="entry name" value="CHIT_BIND_RR_1"/>
    <property type="match status" value="2"/>
</dbReference>
<evidence type="ECO:0000256" key="2">
    <source>
        <dbReference type="ARBA" id="ARBA00022729"/>
    </source>
</evidence>
<evidence type="ECO:0000256" key="4">
    <source>
        <dbReference type="SAM" id="SignalP"/>
    </source>
</evidence>
<evidence type="ECO:0000256" key="1">
    <source>
        <dbReference type="ARBA" id="ARBA00022460"/>
    </source>
</evidence>
<dbReference type="InterPro" id="IPR051217">
    <property type="entry name" value="Insect_Cuticle_Struc_Prot"/>
</dbReference>
<dbReference type="EMBL" id="CAVLEF010000225">
    <property type="protein sequence ID" value="CAK1553778.1"/>
    <property type="molecule type" value="Genomic_DNA"/>
</dbReference>
<dbReference type="GO" id="GO:0042302">
    <property type="term" value="F:structural constituent of cuticle"/>
    <property type="evidence" value="ECO:0007669"/>
    <property type="project" value="UniProtKB-UniRule"/>
</dbReference>
<keyword evidence="2 4" id="KW-0732">Signal</keyword>
<dbReference type="InterPro" id="IPR000618">
    <property type="entry name" value="Insect_cuticle"/>
</dbReference>
<dbReference type="Proteomes" id="UP001497472">
    <property type="component" value="Unassembled WGS sequence"/>
</dbReference>
<keyword evidence="6" id="KW-1185">Reference proteome</keyword>
<feature type="chain" id="PRO_5043819065" description="Cuticle protein" evidence="4">
    <location>
        <begin position="17"/>
        <end position="618"/>
    </location>
</feature>
<evidence type="ECO:0000313" key="5">
    <source>
        <dbReference type="EMBL" id="CAK1553778.1"/>
    </source>
</evidence>
<gene>
    <name evidence="5" type="ORF">LNINA_LOCUS12746</name>
</gene>
<proteinExistence type="predicted"/>
<keyword evidence="1 3" id="KW-0193">Cuticle</keyword>
<evidence type="ECO:0000256" key="3">
    <source>
        <dbReference type="PROSITE-ProRule" id="PRU00497"/>
    </source>
</evidence>
<reference evidence="5 6" key="1">
    <citation type="submission" date="2023-11" db="EMBL/GenBank/DDBJ databases">
        <authorList>
            <person name="Okamura Y."/>
        </authorList>
    </citation>
    <scope>NUCLEOTIDE SEQUENCE [LARGE SCALE GENOMIC DNA]</scope>
</reference>
<evidence type="ECO:0000313" key="6">
    <source>
        <dbReference type="Proteomes" id="UP001497472"/>
    </source>
</evidence>
<dbReference type="Pfam" id="PF00379">
    <property type="entry name" value="Chitin_bind_4"/>
    <property type="match status" value="2"/>
</dbReference>
<dbReference type="GO" id="GO:0005615">
    <property type="term" value="C:extracellular space"/>
    <property type="evidence" value="ECO:0007669"/>
    <property type="project" value="TreeGrafter"/>
</dbReference>
<evidence type="ECO:0008006" key="7">
    <source>
        <dbReference type="Google" id="ProtNLM"/>
    </source>
</evidence>
<protein>
    <recommendedName>
        <fullName evidence="7">Cuticle protein</fullName>
    </recommendedName>
</protein>
<name>A0AAV1JW43_9NEOP</name>
<dbReference type="AlphaFoldDB" id="A0AAV1JW43"/>
<accession>A0AAV1JW43</accession>
<dbReference type="PANTHER" id="PTHR12236:SF95">
    <property type="entry name" value="CUTICULAR PROTEIN 76BD, ISOFORM C-RELATED"/>
    <property type="match status" value="1"/>
</dbReference>
<organism evidence="5 6">
    <name type="scientific">Leptosia nina</name>
    <dbReference type="NCBI Taxonomy" id="320188"/>
    <lineage>
        <taxon>Eukaryota</taxon>
        <taxon>Metazoa</taxon>
        <taxon>Ecdysozoa</taxon>
        <taxon>Arthropoda</taxon>
        <taxon>Hexapoda</taxon>
        <taxon>Insecta</taxon>
        <taxon>Pterygota</taxon>
        <taxon>Neoptera</taxon>
        <taxon>Endopterygota</taxon>
        <taxon>Lepidoptera</taxon>
        <taxon>Glossata</taxon>
        <taxon>Ditrysia</taxon>
        <taxon>Papilionoidea</taxon>
        <taxon>Pieridae</taxon>
        <taxon>Pierinae</taxon>
        <taxon>Leptosia</taxon>
    </lineage>
</organism>
<dbReference type="PRINTS" id="PR00947">
    <property type="entry name" value="CUTICLE"/>
</dbReference>
<dbReference type="InterPro" id="IPR031311">
    <property type="entry name" value="CHIT_BIND_RR_consensus"/>
</dbReference>
<comment type="caution">
    <text evidence="5">The sequence shown here is derived from an EMBL/GenBank/DDBJ whole genome shotgun (WGS) entry which is preliminary data.</text>
</comment>
<dbReference type="PROSITE" id="PS51155">
    <property type="entry name" value="CHIT_BIND_RR_2"/>
    <property type="match status" value="2"/>
</dbReference>
<feature type="signal peptide" evidence="4">
    <location>
        <begin position="1"/>
        <end position="16"/>
    </location>
</feature>
<sequence length="618" mass="67359">MYNMIYLLSFISLSSAIVIDHSQGFYKDAYRAEDGNAWQMVKTYHPARTQRVYNYDTYAYPKYEFEYAVSDKKTGDHKHHHEERDGHRVRGAYSLVEADGSLREVHYDADDYNGFNAVVSKSVLNHGDDAFSIHGHTRQFFPIGSGVKINHYFPSKDVPKEEENQSKPVTEASIPREVIVPELLDEAEKMIHLEPIEETPATPIVKIETLEDPKIQVLPIIPKAEDNVKVNDNIVQMPVVEKSLSYPIEAVVEKKAESKPHESQDSEAASSYYHSKIYYIAVICAVVALSSAGLVHHAPAVSSQNIIRHDNVHETPIHYEEPVHAVPAYHSAPAVHASSVVHAAPVYHAAPVHAAPVHSAPAYHAAPVHAAPAYHAEPVHAAPAYHAAPVHTAPVYHAAPVHAAPAHVEDHYVDEYFAVLCLLVAACQAGLINEGHSAVSSQSIVRHDQPTLGATHYAPIVSHATPLIHAPIVQHVAPIAHAAPIAIAREHVEEHAPAHYEFSYSVEDPHTGDHKSQHESREGDVVTGQYSLVQPDGAVRTVEYTADAHSGFNAIVHNSGPSEHAAAVAQAPIVHAAPVIHSAPIVHGAPIVHATPIVHAAPIIHHAPIVHAPILTHH</sequence>